<protein>
    <submittedName>
        <fullName evidence="1">Uncharacterized protein</fullName>
    </submittedName>
</protein>
<evidence type="ECO:0000313" key="1">
    <source>
        <dbReference type="EMBL" id="MPC88499.1"/>
    </source>
</evidence>
<accession>A0A5B7J1N5</accession>
<evidence type="ECO:0000313" key="2">
    <source>
        <dbReference type="Proteomes" id="UP000324222"/>
    </source>
</evidence>
<dbReference type="AlphaFoldDB" id="A0A5B7J1N5"/>
<comment type="caution">
    <text evidence="1">The sequence shown here is derived from an EMBL/GenBank/DDBJ whole genome shotgun (WGS) entry which is preliminary data.</text>
</comment>
<name>A0A5B7J1N5_PORTR</name>
<proteinExistence type="predicted"/>
<organism evidence="1 2">
    <name type="scientific">Portunus trituberculatus</name>
    <name type="common">Swimming crab</name>
    <name type="synonym">Neptunus trituberculatus</name>
    <dbReference type="NCBI Taxonomy" id="210409"/>
    <lineage>
        <taxon>Eukaryota</taxon>
        <taxon>Metazoa</taxon>
        <taxon>Ecdysozoa</taxon>
        <taxon>Arthropoda</taxon>
        <taxon>Crustacea</taxon>
        <taxon>Multicrustacea</taxon>
        <taxon>Malacostraca</taxon>
        <taxon>Eumalacostraca</taxon>
        <taxon>Eucarida</taxon>
        <taxon>Decapoda</taxon>
        <taxon>Pleocyemata</taxon>
        <taxon>Brachyura</taxon>
        <taxon>Eubrachyura</taxon>
        <taxon>Portunoidea</taxon>
        <taxon>Portunidae</taxon>
        <taxon>Portuninae</taxon>
        <taxon>Portunus</taxon>
    </lineage>
</organism>
<keyword evidence="2" id="KW-1185">Reference proteome</keyword>
<reference evidence="1 2" key="1">
    <citation type="submission" date="2019-05" db="EMBL/GenBank/DDBJ databases">
        <title>Another draft genome of Portunus trituberculatus and its Hox gene families provides insights of decapod evolution.</title>
        <authorList>
            <person name="Jeong J.-H."/>
            <person name="Song I."/>
            <person name="Kim S."/>
            <person name="Choi T."/>
            <person name="Kim D."/>
            <person name="Ryu S."/>
            <person name="Kim W."/>
        </authorList>
    </citation>
    <scope>NUCLEOTIDE SEQUENCE [LARGE SCALE GENOMIC DNA]</scope>
    <source>
        <tissue evidence="1">Muscle</tissue>
    </source>
</reference>
<dbReference type="Proteomes" id="UP000324222">
    <property type="component" value="Unassembled WGS sequence"/>
</dbReference>
<dbReference type="EMBL" id="VSRR010077993">
    <property type="protein sequence ID" value="MPC88499.1"/>
    <property type="molecule type" value="Genomic_DNA"/>
</dbReference>
<sequence length="161" mass="17372">MFCYSFRVLPWLQTRSCRAGASESCEIVPLGSIRVDSFGAAREQQVSHPLTWGRVYEAEIGHTSAACRHTAHPTTTVTVTITTTIFITTSAWTVTTTTISTTTSTTTITPAWTVTTTTISTTTTTLAWTVTTTSCASATTTTTSATWSPVVHPHLIRLLLL</sequence>
<gene>
    <name evidence="1" type="ORF">E2C01_083405</name>
</gene>